<organism evidence="6 7">
    <name type="scientific">Bifidobacterium vansinderenii</name>
    <dbReference type="NCBI Taxonomy" id="1984871"/>
    <lineage>
        <taxon>Bacteria</taxon>
        <taxon>Bacillati</taxon>
        <taxon>Actinomycetota</taxon>
        <taxon>Actinomycetes</taxon>
        <taxon>Bifidobacteriales</taxon>
        <taxon>Bifidobacteriaceae</taxon>
        <taxon>Bifidobacterium</taxon>
    </lineage>
</organism>
<dbReference type="InterPro" id="IPR013131">
    <property type="entry name" value="Mannitol_DH_N"/>
</dbReference>
<dbReference type="InterPro" id="IPR013118">
    <property type="entry name" value="Mannitol_DH_C"/>
</dbReference>
<dbReference type="RefSeq" id="WP_093961080.1">
    <property type="nucleotide sequence ID" value="NZ_NEWD01000028.1"/>
</dbReference>
<dbReference type="GO" id="GO:0005829">
    <property type="term" value="C:cytosol"/>
    <property type="evidence" value="ECO:0007669"/>
    <property type="project" value="TreeGrafter"/>
</dbReference>
<dbReference type="Pfam" id="PF01232">
    <property type="entry name" value="Mannitol_dh"/>
    <property type="match status" value="1"/>
</dbReference>
<dbReference type="Pfam" id="PF08125">
    <property type="entry name" value="Mannitol_dh_C"/>
    <property type="match status" value="1"/>
</dbReference>
<name>A0A229VW61_9BIFI</name>
<keyword evidence="1" id="KW-0560">Oxidoreductase</keyword>
<evidence type="ECO:0000259" key="5">
    <source>
        <dbReference type="Pfam" id="PF08125"/>
    </source>
</evidence>
<dbReference type="AlphaFoldDB" id="A0A229VW61"/>
<keyword evidence="7" id="KW-1185">Reference proteome</keyword>
<evidence type="ECO:0000313" key="7">
    <source>
        <dbReference type="Proteomes" id="UP000215433"/>
    </source>
</evidence>
<evidence type="ECO:0000256" key="3">
    <source>
        <dbReference type="ARBA" id="ARBA00048615"/>
    </source>
</evidence>
<dbReference type="InterPro" id="IPR008927">
    <property type="entry name" value="6-PGluconate_DH-like_C_sf"/>
</dbReference>
<dbReference type="GO" id="GO:0008926">
    <property type="term" value="F:mannitol-1-phosphate 5-dehydrogenase activity"/>
    <property type="evidence" value="ECO:0007669"/>
    <property type="project" value="UniProtKB-EC"/>
</dbReference>
<evidence type="ECO:0000313" key="6">
    <source>
        <dbReference type="EMBL" id="OXM99867.1"/>
    </source>
</evidence>
<dbReference type="NCBIfam" id="NF002969">
    <property type="entry name" value="PRK03643.1"/>
    <property type="match status" value="1"/>
</dbReference>
<reference evidence="6 7" key="1">
    <citation type="submission" date="2017-05" db="EMBL/GenBank/DDBJ databases">
        <title>Bifidobacterium vansinderenii sp. nov.</title>
        <authorList>
            <person name="Lugli G.A."/>
            <person name="Duranti S."/>
            <person name="Mangifesta M."/>
        </authorList>
    </citation>
    <scope>NUCLEOTIDE SEQUENCE [LARGE SCALE GENOMIC DNA]</scope>
    <source>
        <strain evidence="6 7">Tam10B</strain>
    </source>
</reference>
<evidence type="ECO:0000259" key="4">
    <source>
        <dbReference type="Pfam" id="PF01232"/>
    </source>
</evidence>
<dbReference type="PANTHER" id="PTHR30524:SF0">
    <property type="entry name" value="ALTRONATE OXIDOREDUCTASE-RELATED"/>
    <property type="match status" value="1"/>
</dbReference>
<dbReference type="GO" id="GO:0019592">
    <property type="term" value="P:mannitol catabolic process"/>
    <property type="evidence" value="ECO:0007669"/>
    <property type="project" value="TreeGrafter"/>
</dbReference>
<protein>
    <submittedName>
        <fullName evidence="6">Mannitol dehydrogenase</fullName>
    </submittedName>
</protein>
<comment type="caution">
    <text evidence="6">The sequence shown here is derived from an EMBL/GenBank/DDBJ whole genome shotgun (WGS) entry which is preliminary data.</text>
</comment>
<dbReference type="SUPFAM" id="SSF51735">
    <property type="entry name" value="NAD(P)-binding Rossmann-fold domains"/>
    <property type="match status" value="1"/>
</dbReference>
<dbReference type="InterPro" id="IPR013328">
    <property type="entry name" value="6PGD_dom2"/>
</dbReference>
<accession>A0A229VW61</accession>
<evidence type="ECO:0000256" key="2">
    <source>
        <dbReference type="ARBA" id="ARBA00023027"/>
    </source>
</evidence>
<feature type="domain" description="Mannitol dehydrogenase C-terminal" evidence="5">
    <location>
        <begin position="283"/>
        <end position="470"/>
    </location>
</feature>
<feature type="domain" description="Mannitol dehydrogenase N-terminal" evidence="4">
    <location>
        <begin position="30"/>
        <end position="259"/>
    </location>
</feature>
<dbReference type="SUPFAM" id="SSF48179">
    <property type="entry name" value="6-phosphogluconate dehydrogenase C-terminal domain-like"/>
    <property type="match status" value="1"/>
</dbReference>
<dbReference type="Gene3D" id="3.40.50.720">
    <property type="entry name" value="NAD(P)-binding Rossmann-like Domain"/>
    <property type="match status" value="1"/>
</dbReference>
<evidence type="ECO:0000256" key="1">
    <source>
        <dbReference type="ARBA" id="ARBA00023002"/>
    </source>
</evidence>
<dbReference type="PRINTS" id="PR00084">
    <property type="entry name" value="MTLDHDRGNASE"/>
</dbReference>
<dbReference type="EMBL" id="NEWD01000028">
    <property type="protein sequence ID" value="OXM99867.1"/>
    <property type="molecule type" value="Genomic_DNA"/>
</dbReference>
<proteinExistence type="predicted"/>
<sequence>MTDNNLPVLNAEVAIEKGLTTADAAKRPIKVIQFGEGNFLRAFVDWTIQQLNNNDLFGGNVAIVQPIGFGRAKEIAAQDNLYTVVLEGLKNGEQVQSRELIDSIGKSLSAVDDWEEYLALADEPEAKIIISNTTEAGIALDETDTAETVPPKSYPAKLIHLLKRRYDNGLPGFLIIPCELIADNGDTLKKYLLELADKFGYGEGFKTWLENDNKFFNTLVDRIVPGYPKDRAEELWNELGYVDNNMVKAEPFLLWVISGDAEAIDEALPAKKLGIDLVTPESVKPYRERKVFLLNCPHTTLASVARLAGVATVGEAMNDPDVRPFIEKEMHEEIIPVLSLPEDELNKFAEAVLERYANPFVKHALDAIGLNSAAKYVTRCLPVLLNNVKAGNGLPKRLVLALSGLIYTYGGLAEGKVNISDDPAVVAKFEAAAKNDNYAETILADASVWGQDLTEVEGLAEAVQANLDAIKAEGMRPLIKALA</sequence>
<dbReference type="InterPro" id="IPR000669">
    <property type="entry name" value="Mannitol_DH"/>
</dbReference>
<gene>
    <name evidence="6" type="ORF">Tam10B_1960</name>
</gene>
<dbReference type="InterPro" id="IPR036291">
    <property type="entry name" value="NAD(P)-bd_dom_sf"/>
</dbReference>
<dbReference type="PANTHER" id="PTHR30524">
    <property type="entry name" value="MANNITOL-1-PHOSPHATE 5-DEHYDROGENASE"/>
    <property type="match status" value="1"/>
</dbReference>
<comment type="catalytic activity">
    <reaction evidence="3">
        <text>D-mannitol 1-phosphate + NAD(+) = beta-D-fructose 6-phosphate + NADH + H(+)</text>
        <dbReference type="Rhea" id="RHEA:19661"/>
        <dbReference type="ChEBI" id="CHEBI:15378"/>
        <dbReference type="ChEBI" id="CHEBI:57540"/>
        <dbReference type="ChEBI" id="CHEBI:57634"/>
        <dbReference type="ChEBI" id="CHEBI:57945"/>
        <dbReference type="ChEBI" id="CHEBI:61381"/>
        <dbReference type="EC" id="1.1.1.17"/>
    </reaction>
</comment>
<dbReference type="OrthoDB" id="271711at2"/>
<dbReference type="Proteomes" id="UP000215433">
    <property type="component" value="Unassembled WGS sequence"/>
</dbReference>
<dbReference type="Gene3D" id="1.10.1040.10">
    <property type="entry name" value="N-(1-d-carboxylethyl)-l-norvaline Dehydrogenase, domain 2"/>
    <property type="match status" value="1"/>
</dbReference>
<keyword evidence="2" id="KW-0520">NAD</keyword>